<protein>
    <submittedName>
        <fullName evidence="1">Uncharacterized protein</fullName>
    </submittedName>
</protein>
<reference evidence="1" key="1">
    <citation type="journal article" date="2022" name="Int. J. Mol. Sci.">
        <title>Draft Genome of Tanacetum Coccineum: Genomic Comparison of Closely Related Tanacetum-Family Plants.</title>
        <authorList>
            <person name="Yamashiro T."/>
            <person name="Shiraishi A."/>
            <person name="Nakayama K."/>
            <person name="Satake H."/>
        </authorList>
    </citation>
    <scope>NUCLEOTIDE SEQUENCE</scope>
</reference>
<keyword evidence="2" id="KW-1185">Reference proteome</keyword>
<comment type="caution">
    <text evidence="1">The sequence shown here is derived from an EMBL/GenBank/DDBJ whole genome shotgun (WGS) entry which is preliminary data.</text>
</comment>
<dbReference type="Proteomes" id="UP001151760">
    <property type="component" value="Unassembled WGS sequence"/>
</dbReference>
<reference evidence="1" key="2">
    <citation type="submission" date="2022-01" db="EMBL/GenBank/DDBJ databases">
        <authorList>
            <person name="Yamashiro T."/>
            <person name="Shiraishi A."/>
            <person name="Satake H."/>
            <person name="Nakayama K."/>
        </authorList>
    </citation>
    <scope>NUCLEOTIDE SEQUENCE</scope>
</reference>
<accession>A0ABQ4WJD4</accession>
<organism evidence="1 2">
    <name type="scientific">Tanacetum coccineum</name>
    <dbReference type="NCBI Taxonomy" id="301880"/>
    <lineage>
        <taxon>Eukaryota</taxon>
        <taxon>Viridiplantae</taxon>
        <taxon>Streptophyta</taxon>
        <taxon>Embryophyta</taxon>
        <taxon>Tracheophyta</taxon>
        <taxon>Spermatophyta</taxon>
        <taxon>Magnoliopsida</taxon>
        <taxon>eudicotyledons</taxon>
        <taxon>Gunneridae</taxon>
        <taxon>Pentapetalae</taxon>
        <taxon>asterids</taxon>
        <taxon>campanulids</taxon>
        <taxon>Asterales</taxon>
        <taxon>Asteraceae</taxon>
        <taxon>Asteroideae</taxon>
        <taxon>Anthemideae</taxon>
        <taxon>Anthemidinae</taxon>
        <taxon>Tanacetum</taxon>
    </lineage>
</organism>
<gene>
    <name evidence="1" type="ORF">Tco_0626374</name>
</gene>
<evidence type="ECO:0000313" key="2">
    <source>
        <dbReference type="Proteomes" id="UP001151760"/>
    </source>
</evidence>
<name>A0ABQ4WJD4_9ASTR</name>
<sequence>MQYHTGGLLHHRVQEMIESLPIRKITSSVGEWGDGDARRIDRVSWGDLVLSNGEWHLVDVATRFAQGLSIHSSPKKSHGERSRKLSSKWRFQKISINFEARRSSFSRSFSLLALEGYGKVGLVFEATTGSPIWLSVWTTEGVRRNLRSIIGNTASGSDCFHIPFGLAMVLLGREPGAPKVETPQQRRMKLRGRRLEEFVLTWKQWPCFMIDELSDFALDDFEAFSRHYHFIKKVLPPAAVVQ</sequence>
<dbReference type="EMBL" id="BQNB010008696">
    <property type="protein sequence ID" value="GJS53012.1"/>
    <property type="molecule type" value="Genomic_DNA"/>
</dbReference>
<evidence type="ECO:0000313" key="1">
    <source>
        <dbReference type="EMBL" id="GJS53012.1"/>
    </source>
</evidence>
<proteinExistence type="predicted"/>